<feature type="transmembrane region" description="Helical" evidence="1">
    <location>
        <begin position="47"/>
        <end position="64"/>
    </location>
</feature>
<keyword evidence="1" id="KW-1133">Transmembrane helix</keyword>
<feature type="transmembrane region" description="Helical" evidence="1">
    <location>
        <begin position="101"/>
        <end position="120"/>
    </location>
</feature>
<keyword evidence="1" id="KW-0472">Membrane</keyword>
<protein>
    <submittedName>
        <fullName evidence="2">DUF4345 domain-containing protein</fullName>
    </submittedName>
</protein>
<evidence type="ECO:0000313" key="2">
    <source>
        <dbReference type="EMBL" id="XDQ15752.1"/>
    </source>
</evidence>
<organism evidence="2">
    <name type="scientific">Streptomyces sp. R11</name>
    <dbReference type="NCBI Taxonomy" id="3238625"/>
    <lineage>
        <taxon>Bacteria</taxon>
        <taxon>Bacillati</taxon>
        <taxon>Actinomycetota</taxon>
        <taxon>Actinomycetes</taxon>
        <taxon>Kitasatosporales</taxon>
        <taxon>Streptomycetaceae</taxon>
        <taxon>Streptomyces</taxon>
    </lineage>
</organism>
<accession>A0AB39NBT8</accession>
<feature type="transmembrane region" description="Helical" evidence="1">
    <location>
        <begin position="7"/>
        <end position="27"/>
    </location>
</feature>
<dbReference type="AlphaFoldDB" id="A0AB39NBT8"/>
<dbReference type="EMBL" id="CP163432">
    <property type="protein sequence ID" value="XDQ15752.1"/>
    <property type="molecule type" value="Genomic_DNA"/>
</dbReference>
<dbReference type="InterPro" id="IPR025597">
    <property type="entry name" value="DUF4345"/>
</dbReference>
<dbReference type="RefSeq" id="WP_369275679.1">
    <property type="nucleotide sequence ID" value="NZ_CP163432.1"/>
</dbReference>
<dbReference type="Pfam" id="PF14248">
    <property type="entry name" value="DUF4345"/>
    <property type="match status" value="1"/>
</dbReference>
<keyword evidence="1" id="KW-0812">Transmembrane</keyword>
<sequence length="134" mass="14110">MAVGTRVAAANTIVRVCLVLATAITLGDGLQQLAQGGPADADNLHRFMAGVYIGWAPLFFWAAATIRRQGVLVYFLAVPIFLGGIGRLVSFSQYGIPSPAGVFLASALLEFLLAIVIVWAHSTALRSRRSPAAA</sequence>
<proteinExistence type="predicted"/>
<evidence type="ECO:0000256" key="1">
    <source>
        <dbReference type="SAM" id="Phobius"/>
    </source>
</evidence>
<feature type="transmembrane region" description="Helical" evidence="1">
    <location>
        <begin position="71"/>
        <end position="89"/>
    </location>
</feature>
<gene>
    <name evidence="2" type="ORF">AB5J55_42105</name>
</gene>
<name>A0AB39NBT8_9ACTN</name>
<reference evidence="2" key="1">
    <citation type="submission" date="2024-07" db="EMBL/GenBank/DDBJ databases">
        <authorList>
            <person name="Yu S.T."/>
        </authorList>
    </citation>
    <scope>NUCLEOTIDE SEQUENCE</scope>
    <source>
        <strain evidence="2">R11</strain>
    </source>
</reference>